<evidence type="ECO:0000313" key="7">
    <source>
        <dbReference type="EMBL" id="ADY61951.1"/>
    </source>
</evidence>
<dbReference type="GO" id="GO:0046872">
    <property type="term" value="F:metal ion binding"/>
    <property type="evidence" value="ECO:0007669"/>
    <property type="project" value="UniProtKB-KW"/>
</dbReference>
<keyword evidence="5" id="KW-0812">Transmembrane</keyword>
<dbReference type="KEGG" id="pbs:Plabr_4378"/>
<comment type="similarity">
    <text evidence="1">Belongs to the SCO1/2 family.</text>
</comment>
<accession>F0SKH0</accession>
<proteinExistence type="inferred from homology"/>
<dbReference type="InterPro" id="IPR013766">
    <property type="entry name" value="Thioredoxin_domain"/>
</dbReference>
<dbReference type="PANTHER" id="PTHR37692:SF1">
    <property type="entry name" value="DUF420 DOMAIN-CONTAINING PROTEIN"/>
    <property type="match status" value="1"/>
</dbReference>
<dbReference type="InterPro" id="IPR007352">
    <property type="entry name" value="DUF420"/>
</dbReference>
<feature type="domain" description="Thioredoxin" evidence="6">
    <location>
        <begin position="68"/>
        <end position="235"/>
    </location>
</feature>
<dbReference type="PROSITE" id="PS51352">
    <property type="entry name" value="THIOREDOXIN_2"/>
    <property type="match status" value="1"/>
</dbReference>
<evidence type="ECO:0000259" key="6">
    <source>
        <dbReference type="PROSITE" id="PS51352"/>
    </source>
</evidence>
<keyword evidence="2 3" id="KW-0186">Copper</keyword>
<reference evidence="8" key="1">
    <citation type="submission" date="2011-02" db="EMBL/GenBank/DDBJ databases">
        <title>The complete genome of Planctomyces brasiliensis DSM 5305.</title>
        <authorList>
            <person name="Lucas S."/>
            <person name="Copeland A."/>
            <person name="Lapidus A."/>
            <person name="Bruce D."/>
            <person name="Goodwin L."/>
            <person name="Pitluck S."/>
            <person name="Kyrpides N."/>
            <person name="Mavromatis K."/>
            <person name="Pagani I."/>
            <person name="Ivanova N."/>
            <person name="Ovchinnikova G."/>
            <person name="Lu M."/>
            <person name="Detter J.C."/>
            <person name="Han C."/>
            <person name="Land M."/>
            <person name="Hauser L."/>
            <person name="Markowitz V."/>
            <person name="Cheng J.-F."/>
            <person name="Hugenholtz P."/>
            <person name="Woyke T."/>
            <person name="Wu D."/>
            <person name="Tindall B."/>
            <person name="Pomrenke H.G."/>
            <person name="Brambilla E."/>
            <person name="Klenk H.-P."/>
            <person name="Eisen J.A."/>
        </authorList>
    </citation>
    <scope>NUCLEOTIDE SEQUENCE [LARGE SCALE GENOMIC DNA]</scope>
    <source>
        <strain evidence="8">ATCC 49424 / DSM 5305 / JCM 21570 / NBRC 103401 / IFAM 1448</strain>
    </source>
</reference>
<dbReference type="SUPFAM" id="SSF52833">
    <property type="entry name" value="Thioredoxin-like"/>
    <property type="match status" value="1"/>
</dbReference>
<evidence type="ECO:0000256" key="2">
    <source>
        <dbReference type="ARBA" id="ARBA00023008"/>
    </source>
</evidence>
<dbReference type="Pfam" id="PF04238">
    <property type="entry name" value="DUF420"/>
    <property type="match status" value="1"/>
</dbReference>
<dbReference type="Pfam" id="PF02630">
    <property type="entry name" value="SCO1-SenC"/>
    <property type="match status" value="1"/>
</dbReference>
<feature type="binding site" evidence="3">
    <location>
        <position position="198"/>
    </location>
    <ligand>
        <name>Cu cation</name>
        <dbReference type="ChEBI" id="CHEBI:23378"/>
    </ligand>
</feature>
<keyword evidence="3" id="KW-0479">Metal-binding</keyword>
<name>F0SKH0_RUBBR</name>
<evidence type="ECO:0000256" key="3">
    <source>
        <dbReference type="PIRSR" id="PIRSR603782-1"/>
    </source>
</evidence>
<dbReference type="eggNOG" id="COG2322">
    <property type="taxonomic scope" value="Bacteria"/>
</dbReference>
<organism evidence="7 8">
    <name type="scientific">Rubinisphaera brasiliensis (strain ATCC 49424 / DSM 5305 / JCM 21570 / IAM 15109 / NBRC 103401 / IFAM 1448)</name>
    <name type="common">Planctomyces brasiliensis</name>
    <dbReference type="NCBI Taxonomy" id="756272"/>
    <lineage>
        <taxon>Bacteria</taxon>
        <taxon>Pseudomonadati</taxon>
        <taxon>Planctomycetota</taxon>
        <taxon>Planctomycetia</taxon>
        <taxon>Planctomycetales</taxon>
        <taxon>Planctomycetaceae</taxon>
        <taxon>Rubinisphaera</taxon>
    </lineage>
</organism>
<keyword evidence="5" id="KW-0472">Membrane</keyword>
<feature type="transmembrane region" description="Helical" evidence="5">
    <location>
        <begin position="295"/>
        <end position="315"/>
    </location>
</feature>
<evidence type="ECO:0000256" key="4">
    <source>
        <dbReference type="PIRSR" id="PIRSR603782-2"/>
    </source>
</evidence>
<dbReference type="CDD" id="cd02968">
    <property type="entry name" value="SCO"/>
    <property type="match status" value="1"/>
</dbReference>
<dbReference type="Gene3D" id="3.40.30.10">
    <property type="entry name" value="Glutaredoxin"/>
    <property type="match status" value="1"/>
</dbReference>
<evidence type="ECO:0000313" key="8">
    <source>
        <dbReference type="Proteomes" id="UP000006860"/>
    </source>
</evidence>
<dbReference type="PANTHER" id="PTHR37692">
    <property type="entry name" value="HYPOTHETICAL MEMBRANE SPANNING PROTEIN"/>
    <property type="match status" value="1"/>
</dbReference>
<dbReference type="STRING" id="756272.Plabr_4378"/>
<keyword evidence="4" id="KW-1015">Disulfide bond</keyword>
<dbReference type="EMBL" id="CP002546">
    <property type="protein sequence ID" value="ADY61951.1"/>
    <property type="molecule type" value="Genomic_DNA"/>
</dbReference>
<dbReference type="Proteomes" id="UP000006860">
    <property type="component" value="Chromosome"/>
</dbReference>
<dbReference type="AlphaFoldDB" id="F0SKH0"/>
<feature type="transmembrane region" description="Helical" evidence="5">
    <location>
        <begin position="368"/>
        <end position="392"/>
    </location>
</feature>
<gene>
    <name evidence="7" type="ordered locus">Plabr_4378</name>
</gene>
<dbReference type="HOGENOM" id="CLU_050042_0_0_0"/>
<evidence type="ECO:0000256" key="1">
    <source>
        <dbReference type="ARBA" id="ARBA00010996"/>
    </source>
</evidence>
<feature type="disulfide bond" description="Redox-active" evidence="4">
    <location>
        <begin position="106"/>
        <end position="110"/>
    </location>
</feature>
<feature type="binding site" evidence="3">
    <location>
        <position position="110"/>
    </location>
    <ligand>
        <name>Cu cation</name>
        <dbReference type="ChEBI" id="CHEBI:23378"/>
    </ligand>
</feature>
<dbReference type="InterPro" id="IPR036249">
    <property type="entry name" value="Thioredoxin-like_sf"/>
</dbReference>
<dbReference type="RefSeq" id="WP_013630656.1">
    <property type="nucleotide sequence ID" value="NC_015174.1"/>
</dbReference>
<dbReference type="InterPro" id="IPR003782">
    <property type="entry name" value="SCO1/SenC"/>
</dbReference>
<feature type="transmembrane region" description="Helical" evidence="5">
    <location>
        <begin position="327"/>
        <end position="348"/>
    </location>
</feature>
<evidence type="ECO:0000256" key="5">
    <source>
        <dbReference type="SAM" id="Phobius"/>
    </source>
</evidence>
<protein>
    <recommendedName>
        <fullName evidence="6">Thioredoxin domain-containing protein</fullName>
    </recommendedName>
</protein>
<keyword evidence="8" id="KW-1185">Reference proteome</keyword>
<dbReference type="eggNOG" id="COG1999">
    <property type="taxonomic scope" value="Bacteria"/>
</dbReference>
<feature type="transmembrane region" description="Helical" evidence="5">
    <location>
        <begin position="412"/>
        <end position="431"/>
    </location>
</feature>
<sequence length="438" mass="48757">MTAPAPDTSASPSPPSRLMMRTWGGIMWLLVLVSLLVIWATPSRNAEVQPVGGKPTATLDAVETEPVKLIERDVAPFTLTERSGETVTNETLQGRPWVANFIFTSCVASCPANTAAMMKLVNESPEADVQFVTITVDPERDTPERLSDYAEIYGADPDRWWFLTGDKQEIHDLIRNSFLQAVEEREGENRLLGYEFAHSDRVMHMGADGKIIGQYLATDPKEMVKLRRVLAGEMETPEENRFLTAVPADEVPDGAETVEVEEVVEQQPAAEELPPPLPELEEVKEVPAWVERLPAVNAGLNSLATLLLIAGFVFVRRQKLHTHRNCMISAFVVSVVFLGCYLTYHFSLQYYTGASSKSFPNLGFVRQVYLTILISHILLAVAVPVLALGTLYQAARQNWARHKTWARITFPIWLYVSVTGVVIYVMLYHLAPAYAAVS</sequence>
<keyword evidence="5" id="KW-1133">Transmembrane helix</keyword>
<feature type="binding site" evidence="3">
    <location>
        <position position="106"/>
    </location>
    <ligand>
        <name>Cu cation</name>
        <dbReference type="ChEBI" id="CHEBI:23378"/>
    </ligand>
</feature>